<organism evidence="3 4">
    <name type="scientific">Mycena pura</name>
    <dbReference type="NCBI Taxonomy" id="153505"/>
    <lineage>
        <taxon>Eukaryota</taxon>
        <taxon>Fungi</taxon>
        <taxon>Dikarya</taxon>
        <taxon>Basidiomycota</taxon>
        <taxon>Agaricomycotina</taxon>
        <taxon>Agaricomycetes</taxon>
        <taxon>Agaricomycetidae</taxon>
        <taxon>Agaricales</taxon>
        <taxon>Marasmiineae</taxon>
        <taxon>Mycenaceae</taxon>
        <taxon>Mycena</taxon>
    </lineage>
</organism>
<keyword evidence="4" id="KW-1185">Reference proteome</keyword>
<evidence type="ECO:0000313" key="3">
    <source>
        <dbReference type="EMBL" id="KAJ7204489.1"/>
    </source>
</evidence>
<keyword evidence="1" id="KW-0694">RNA-binding</keyword>
<dbReference type="Pfam" id="PF00035">
    <property type="entry name" value="dsrm"/>
    <property type="match status" value="1"/>
</dbReference>
<protein>
    <recommendedName>
        <fullName evidence="2">DRBM domain-containing protein</fullName>
    </recommendedName>
</protein>
<evidence type="ECO:0000256" key="1">
    <source>
        <dbReference type="PROSITE-ProRule" id="PRU00266"/>
    </source>
</evidence>
<proteinExistence type="predicted"/>
<dbReference type="GO" id="GO:0003723">
    <property type="term" value="F:RNA binding"/>
    <property type="evidence" value="ECO:0007669"/>
    <property type="project" value="UniProtKB-UniRule"/>
</dbReference>
<dbReference type="PROSITE" id="PS50137">
    <property type="entry name" value="DS_RBD"/>
    <property type="match status" value="1"/>
</dbReference>
<dbReference type="Gene3D" id="3.30.160.20">
    <property type="match status" value="1"/>
</dbReference>
<dbReference type="Proteomes" id="UP001219525">
    <property type="component" value="Unassembled WGS sequence"/>
</dbReference>
<name>A0AAD6V7P9_9AGAR</name>
<gene>
    <name evidence="3" type="ORF">GGX14DRAFT_460660</name>
</gene>
<dbReference type="EMBL" id="JARJCW010000047">
    <property type="protein sequence ID" value="KAJ7204489.1"/>
    <property type="molecule type" value="Genomic_DNA"/>
</dbReference>
<accession>A0AAD6V7P9</accession>
<feature type="domain" description="DRBM" evidence="2">
    <location>
        <begin position="3"/>
        <end position="72"/>
    </location>
</feature>
<evidence type="ECO:0000313" key="4">
    <source>
        <dbReference type="Proteomes" id="UP001219525"/>
    </source>
</evidence>
<dbReference type="SUPFAM" id="SSF54768">
    <property type="entry name" value="dsRNA-binding domain-like"/>
    <property type="match status" value="1"/>
</dbReference>
<reference evidence="3" key="1">
    <citation type="submission" date="2023-03" db="EMBL/GenBank/DDBJ databases">
        <title>Massive genome expansion in bonnet fungi (Mycena s.s.) driven by repeated elements and novel gene families across ecological guilds.</title>
        <authorList>
            <consortium name="Lawrence Berkeley National Laboratory"/>
            <person name="Harder C.B."/>
            <person name="Miyauchi S."/>
            <person name="Viragh M."/>
            <person name="Kuo A."/>
            <person name="Thoen E."/>
            <person name="Andreopoulos B."/>
            <person name="Lu D."/>
            <person name="Skrede I."/>
            <person name="Drula E."/>
            <person name="Henrissat B."/>
            <person name="Morin E."/>
            <person name="Kohler A."/>
            <person name="Barry K."/>
            <person name="LaButti K."/>
            <person name="Morin E."/>
            <person name="Salamov A."/>
            <person name="Lipzen A."/>
            <person name="Mereny Z."/>
            <person name="Hegedus B."/>
            <person name="Baldrian P."/>
            <person name="Stursova M."/>
            <person name="Weitz H."/>
            <person name="Taylor A."/>
            <person name="Grigoriev I.V."/>
            <person name="Nagy L.G."/>
            <person name="Martin F."/>
            <person name="Kauserud H."/>
        </authorList>
    </citation>
    <scope>NUCLEOTIDE SEQUENCE</scope>
    <source>
        <strain evidence="3">9144</strain>
    </source>
</reference>
<dbReference type="AlphaFoldDB" id="A0AAD6V7P9"/>
<comment type="caution">
    <text evidence="3">The sequence shown here is derived from an EMBL/GenBank/DDBJ whole genome shotgun (WGS) entry which is preliminary data.</text>
</comment>
<sequence length="72" mass="7496">MASSVTRMNNYLQSKGQAHLLSWSESSSGPSNQIAWTIQCKVDGDVLGTGVADTKASAREAAASQALQTLGL</sequence>
<dbReference type="InterPro" id="IPR014720">
    <property type="entry name" value="dsRBD_dom"/>
</dbReference>
<dbReference type="SMART" id="SM00358">
    <property type="entry name" value="DSRM"/>
    <property type="match status" value="1"/>
</dbReference>
<evidence type="ECO:0000259" key="2">
    <source>
        <dbReference type="PROSITE" id="PS50137"/>
    </source>
</evidence>